<evidence type="ECO:0000313" key="10">
    <source>
        <dbReference type="EMBL" id="MBS4240234.1"/>
    </source>
</evidence>
<dbReference type="EC" id="5.2.1.8" evidence="2"/>
<dbReference type="Proteomes" id="UP000237472">
    <property type="component" value="Unassembled WGS sequence"/>
</dbReference>
<keyword evidence="5 6" id="KW-0413">Isomerase</keyword>
<dbReference type="Gene3D" id="1.10.8.1040">
    <property type="match status" value="1"/>
</dbReference>
<keyword evidence="4 6" id="KW-0697">Rotamase</keyword>
<keyword evidence="3 8" id="KW-0732">Signal</keyword>
<dbReference type="GO" id="GO:0003755">
    <property type="term" value="F:peptidyl-prolyl cis-trans isomerase activity"/>
    <property type="evidence" value="ECO:0007669"/>
    <property type="project" value="UniProtKB-KW"/>
</dbReference>
<evidence type="ECO:0000259" key="9">
    <source>
        <dbReference type="PROSITE" id="PS50198"/>
    </source>
</evidence>
<dbReference type="PROSITE" id="PS50198">
    <property type="entry name" value="PPIC_PPIASE_2"/>
    <property type="match status" value="1"/>
</dbReference>
<dbReference type="EMBL" id="VJYU01000001">
    <property type="protein sequence ID" value="MBS4240234.1"/>
    <property type="molecule type" value="Genomic_DNA"/>
</dbReference>
<reference evidence="10 13" key="4">
    <citation type="journal article" date="2021" name="Syst. Appl. Microbiol.">
        <title>nCampylobacter vulpis sp. nov. isolated from wild red foxes.</title>
        <authorList>
            <person name="Parisi A."/>
            <person name="Chiara M."/>
            <person name="Caffara M."/>
            <person name="Mion D."/>
            <person name="Miller W.G."/>
            <person name="Caruso M."/>
            <person name="Manzari C."/>
            <person name="Florio D."/>
            <person name="Capozzi L."/>
            <person name="D'Erchia A.M."/>
            <person name="Manzulli V."/>
            <person name="Zanoni R.G."/>
        </authorList>
    </citation>
    <scope>NUCLEOTIDE SEQUENCE [LARGE SCALE GENOMIC DNA]</scope>
    <source>
        <strain evidence="10 13">52/13</strain>
    </source>
</reference>
<dbReference type="Pfam" id="PF13616">
    <property type="entry name" value="Rotamase_3"/>
    <property type="match status" value="1"/>
</dbReference>
<dbReference type="PANTHER" id="PTHR47245:SF1">
    <property type="entry name" value="FOLDASE PROTEIN PRSA"/>
    <property type="match status" value="1"/>
</dbReference>
<dbReference type="SUPFAM" id="SSF109998">
    <property type="entry name" value="Triger factor/SurA peptide-binding domain-like"/>
    <property type="match status" value="1"/>
</dbReference>
<dbReference type="InterPro" id="IPR046357">
    <property type="entry name" value="PPIase_dom_sf"/>
</dbReference>
<reference evidence="10" key="3">
    <citation type="submission" date="2019-07" db="EMBL/GenBank/DDBJ databases">
        <authorList>
            <person name="Miller W.G."/>
        </authorList>
    </citation>
    <scope>NUCLEOTIDE SEQUENCE</scope>
    <source>
        <strain evidence="10">52/13</strain>
    </source>
</reference>
<comment type="caution">
    <text evidence="11">The sequence shown here is derived from an EMBL/GenBank/DDBJ whole genome shotgun (WGS) entry which is preliminary data.</text>
</comment>
<evidence type="ECO:0000256" key="2">
    <source>
        <dbReference type="ARBA" id="ARBA00013194"/>
    </source>
</evidence>
<evidence type="ECO:0000256" key="1">
    <source>
        <dbReference type="ARBA" id="ARBA00000971"/>
    </source>
</evidence>
<keyword evidence="13" id="KW-1185">Reference proteome</keyword>
<evidence type="ECO:0000313" key="11">
    <source>
        <dbReference type="EMBL" id="PHY91595.1"/>
    </source>
</evidence>
<dbReference type="OrthoDB" id="14196at2"/>
<feature type="coiled-coil region" evidence="7">
    <location>
        <begin position="140"/>
        <end position="172"/>
    </location>
</feature>
<evidence type="ECO:0000256" key="6">
    <source>
        <dbReference type="PROSITE-ProRule" id="PRU00278"/>
    </source>
</evidence>
<reference evidence="12" key="2">
    <citation type="submission" date="2015-06" db="EMBL/GenBank/DDBJ databases">
        <authorList>
            <person name="Parisi A."/>
            <person name="Chiara M."/>
            <person name="Florio D."/>
            <person name="Miccolupo A."/>
            <person name="Manzari C."/>
            <person name="Mion D."/>
            <person name="Caruso M."/>
            <person name="D'erchia A.M."/>
            <person name="Zanoni R."/>
        </authorList>
    </citation>
    <scope>NUCLEOTIDE SEQUENCE [LARGE SCALE GENOMIC DNA]</scope>
    <source>
        <strain evidence="12">73/13</strain>
    </source>
</reference>
<reference evidence="11" key="1">
    <citation type="submission" date="2015-06" db="EMBL/GenBank/DDBJ databases">
        <authorList>
            <person name="Hoefler B.C."/>
            <person name="Straight P.D."/>
        </authorList>
    </citation>
    <scope>NUCLEOTIDE SEQUENCE [LARGE SCALE GENOMIC DNA]</scope>
    <source>
        <strain evidence="11">73/13</strain>
    </source>
</reference>
<dbReference type="Proteomes" id="UP000811399">
    <property type="component" value="Unassembled WGS sequence"/>
</dbReference>
<dbReference type="PANTHER" id="PTHR47245">
    <property type="entry name" value="PEPTIDYLPROLYL ISOMERASE"/>
    <property type="match status" value="1"/>
</dbReference>
<dbReference type="SUPFAM" id="SSF54534">
    <property type="entry name" value="FKBP-like"/>
    <property type="match status" value="1"/>
</dbReference>
<accession>A0A2G4R711</accession>
<organism evidence="11 12">
    <name type="scientific">Campylobacter vulpis</name>
    <dbReference type="NCBI Taxonomy" id="1655500"/>
    <lineage>
        <taxon>Bacteria</taxon>
        <taxon>Pseudomonadati</taxon>
        <taxon>Campylobacterota</taxon>
        <taxon>Epsilonproteobacteria</taxon>
        <taxon>Campylobacterales</taxon>
        <taxon>Campylobacteraceae</taxon>
        <taxon>Campylobacter</taxon>
    </lineage>
</organism>
<comment type="catalytic activity">
    <reaction evidence="1">
        <text>[protein]-peptidylproline (omega=180) = [protein]-peptidylproline (omega=0)</text>
        <dbReference type="Rhea" id="RHEA:16237"/>
        <dbReference type="Rhea" id="RHEA-COMP:10747"/>
        <dbReference type="Rhea" id="RHEA-COMP:10748"/>
        <dbReference type="ChEBI" id="CHEBI:83833"/>
        <dbReference type="ChEBI" id="CHEBI:83834"/>
        <dbReference type="EC" id="5.2.1.8"/>
    </reaction>
</comment>
<dbReference type="RefSeq" id="WP_099461140.1">
    <property type="nucleotide sequence ID" value="NZ_CP041617.1"/>
</dbReference>
<name>A0A2G4R711_9BACT</name>
<gene>
    <name evidence="11" type="ORF">AA994_02255</name>
    <name evidence="10" type="ORF">CVU5213_00545</name>
</gene>
<dbReference type="AlphaFoldDB" id="A0A2G4R711"/>
<evidence type="ECO:0000256" key="7">
    <source>
        <dbReference type="SAM" id="Coils"/>
    </source>
</evidence>
<dbReference type="GeneID" id="77267112"/>
<evidence type="ECO:0000256" key="4">
    <source>
        <dbReference type="ARBA" id="ARBA00023110"/>
    </source>
</evidence>
<feature type="chain" id="PRO_5013646686" description="peptidylprolyl isomerase" evidence="8">
    <location>
        <begin position="22"/>
        <end position="273"/>
    </location>
</feature>
<evidence type="ECO:0000256" key="3">
    <source>
        <dbReference type="ARBA" id="ARBA00022729"/>
    </source>
</evidence>
<evidence type="ECO:0000256" key="5">
    <source>
        <dbReference type="ARBA" id="ARBA00023235"/>
    </source>
</evidence>
<dbReference type="InterPro" id="IPR027304">
    <property type="entry name" value="Trigger_fact/SurA_dom_sf"/>
</dbReference>
<keyword evidence="7" id="KW-0175">Coiled coil</keyword>
<evidence type="ECO:0000313" key="12">
    <source>
        <dbReference type="Proteomes" id="UP000237472"/>
    </source>
</evidence>
<protein>
    <recommendedName>
        <fullName evidence="2">peptidylprolyl isomerase</fullName>
        <ecNumber evidence="2">5.2.1.8</ecNumber>
    </recommendedName>
</protein>
<feature type="domain" description="PpiC" evidence="9">
    <location>
        <begin position="131"/>
        <end position="228"/>
    </location>
</feature>
<dbReference type="InterPro" id="IPR050245">
    <property type="entry name" value="PrsA_foldase"/>
</dbReference>
<feature type="signal peptide" evidence="8">
    <location>
        <begin position="1"/>
        <end position="21"/>
    </location>
</feature>
<sequence>MKKFSLVAAGLITSVSLSLNAATVATVNGEKISDTEVNEFYAPMLRGQDFKKLPEAQQKALIQQYVMQDLILKDAKKQNLEKDPAYIKGLERAKDELLLNVYQNKIMQDIKVDAAKVKEAYEKNKEQFVKPARVKAKHILVTSEQDAKNIINELKNLKAKDLENKFAQIAREKSIDTGSAANGGDLGWFDESTMVKPFTDATFSLKKGEITKTPVKTNFGYHIILKQDSRAKEQVAFKDAKMGIENRLKFEEFQKRIALKGQELYKNAKVEIK</sequence>
<evidence type="ECO:0000256" key="8">
    <source>
        <dbReference type="SAM" id="SignalP"/>
    </source>
</evidence>
<evidence type="ECO:0000313" key="13">
    <source>
        <dbReference type="Proteomes" id="UP000811399"/>
    </source>
</evidence>
<dbReference type="InterPro" id="IPR000297">
    <property type="entry name" value="PPIase_PpiC"/>
</dbReference>
<proteinExistence type="predicted"/>
<dbReference type="Gene3D" id="3.10.50.40">
    <property type="match status" value="1"/>
</dbReference>
<dbReference type="EMBL" id="LDWY01000026">
    <property type="protein sequence ID" value="PHY91595.1"/>
    <property type="molecule type" value="Genomic_DNA"/>
</dbReference>